<keyword evidence="2" id="KW-1185">Reference proteome</keyword>
<comment type="caution">
    <text evidence="1">The sequence shown here is derived from an EMBL/GenBank/DDBJ whole genome shotgun (WGS) entry which is preliminary data.</text>
</comment>
<gene>
    <name evidence="1" type="ORF">FHS22_000017</name>
</gene>
<organism evidence="1 2">
    <name type="scientific">Planomonospora venezuelensis</name>
    <dbReference type="NCBI Taxonomy" id="1999"/>
    <lineage>
        <taxon>Bacteria</taxon>
        <taxon>Bacillati</taxon>
        <taxon>Actinomycetota</taxon>
        <taxon>Actinomycetes</taxon>
        <taxon>Streptosporangiales</taxon>
        <taxon>Streptosporangiaceae</taxon>
        <taxon>Planomonospora</taxon>
    </lineage>
</organism>
<dbReference type="Proteomes" id="UP000562352">
    <property type="component" value="Unassembled WGS sequence"/>
</dbReference>
<proteinExistence type="predicted"/>
<protein>
    <submittedName>
        <fullName evidence="1">Uncharacterized protein</fullName>
    </submittedName>
</protein>
<accession>A0A841CTY9</accession>
<name>A0A841CTY9_PLAVE</name>
<dbReference type="EMBL" id="JACHJJ010000001">
    <property type="protein sequence ID" value="MBB5960779.1"/>
    <property type="molecule type" value="Genomic_DNA"/>
</dbReference>
<reference evidence="1 2" key="1">
    <citation type="submission" date="2020-08" db="EMBL/GenBank/DDBJ databases">
        <title>Genomic Encyclopedia of Type Strains, Phase III (KMG-III): the genomes of soil and plant-associated and newly described type strains.</title>
        <authorList>
            <person name="Whitman W."/>
        </authorList>
    </citation>
    <scope>NUCLEOTIDE SEQUENCE [LARGE SCALE GENOMIC DNA]</scope>
    <source>
        <strain evidence="1 2">CECT 3303</strain>
    </source>
</reference>
<evidence type="ECO:0000313" key="1">
    <source>
        <dbReference type="EMBL" id="MBB5960779.1"/>
    </source>
</evidence>
<evidence type="ECO:0000313" key="2">
    <source>
        <dbReference type="Proteomes" id="UP000562352"/>
    </source>
</evidence>
<dbReference type="AlphaFoldDB" id="A0A841CTY9"/>
<dbReference type="RefSeq" id="WP_377296714.1">
    <property type="nucleotide sequence ID" value="NZ_JBHRYS010000015.1"/>
</dbReference>
<sequence>MRVSAAMVIATWFGTGSPVAAAGRLLHGLGLPAAASGLPAAAA</sequence>